<dbReference type="PANTHER" id="PTHR24559:SF444">
    <property type="entry name" value="REVERSE TRANSCRIPTASE DOMAIN-CONTAINING PROTEIN"/>
    <property type="match status" value="1"/>
</dbReference>
<evidence type="ECO:0000259" key="2">
    <source>
        <dbReference type="Pfam" id="PF17919"/>
    </source>
</evidence>
<evidence type="ECO:0000313" key="3">
    <source>
        <dbReference type="EMBL" id="RDX78188.1"/>
    </source>
</evidence>
<dbReference type="InterPro" id="IPR053134">
    <property type="entry name" value="RNA-dir_DNA_polymerase"/>
</dbReference>
<organism evidence="3 4">
    <name type="scientific">Mucuna pruriens</name>
    <name type="common">Velvet bean</name>
    <name type="synonym">Dolichos pruriens</name>
    <dbReference type="NCBI Taxonomy" id="157652"/>
    <lineage>
        <taxon>Eukaryota</taxon>
        <taxon>Viridiplantae</taxon>
        <taxon>Streptophyta</taxon>
        <taxon>Embryophyta</taxon>
        <taxon>Tracheophyta</taxon>
        <taxon>Spermatophyta</taxon>
        <taxon>Magnoliopsida</taxon>
        <taxon>eudicotyledons</taxon>
        <taxon>Gunneridae</taxon>
        <taxon>Pentapetalae</taxon>
        <taxon>rosids</taxon>
        <taxon>fabids</taxon>
        <taxon>Fabales</taxon>
        <taxon>Fabaceae</taxon>
        <taxon>Papilionoideae</taxon>
        <taxon>50 kb inversion clade</taxon>
        <taxon>NPAAA clade</taxon>
        <taxon>indigoferoid/millettioid clade</taxon>
        <taxon>Phaseoleae</taxon>
        <taxon>Mucuna</taxon>
    </lineage>
</organism>
<dbReference type="SUPFAM" id="SSF56672">
    <property type="entry name" value="DNA/RNA polymerases"/>
    <property type="match status" value="1"/>
</dbReference>
<dbReference type="OrthoDB" id="1733993at2759"/>
<accession>A0A371FIQ0</accession>
<feature type="region of interest" description="Disordered" evidence="1">
    <location>
        <begin position="1"/>
        <end position="41"/>
    </location>
</feature>
<feature type="domain" description="Reverse transcriptase/retrotransposon-derived protein RNase H-like" evidence="2">
    <location>
        <begin position="162"/>
        <end position="220"/>
    </location>
</feature>
<keyword evidence="4" id="KW-1185">Reference proteome</keyword>
<comment type="caution">
    <text evidence="3">The sequence shown here is derived from an EMBL/GenBank/DDBJ whole genome shotgun (WGS) entry which is preliminary data.</text>
</comment>
<name>A0A371FIQ0_MUCPR</name>
<dbReference type="EMBL" id="QJKJ01008938">
    <property type="protein sequence ID" value="RDX78188.1"/>
    <property type="molecule type" value="Genomic_DNA"/>
</dbReference>
<evidence type="ECO:0000256" key="1">
    <source>
        <dbReference type="SAM" id="MobiDB-lite"/>
    </source>
</evidence>
<dbReference type="InterPro" id="IPR043128">
    <property type="entry name" value="Rev_trsase/Diguanyl_cyclase"/>
</dbReference>
<dbReference type="InterPro" id="IPR043502">
    <property type="entry name" value="DNA/RNA_pol_sf"/>
</dbReference>
<protein>
    <submittedName>
        <fullName evidence="3">Retrovirus-related Pol polyprotein</fullName>
    </submittedName>
</protein>
<dbReference type="Gene3D" id="3.10.20.370">
    <property type="match status" value="1"/>
</dbReference>
<dbReference type="PANTHER" id="PTHR24559">
    <property type="entry name" value="TRANSPOSON TY3-I GAG-POL POLYPROTEIN"/>
    <property type="match status" value="1"/>
</dbReference>
<dbReference type="Gene3D" id="3.30.70.270">
    <property type="match status" value="1"/>
</dbReference>
<dbReference type="InterPro" id="IPR041577">
    <property type="entry name" value="RT_RNaseH_2"/>
</dbReference>
<sequence>MSNLVGTPELRSITGALPPQSPPNKLKPLSDHLNQQPQPGTRREIAIVLRQHKKSIGWKISDLPGINPSIFMHRILMEEEARPIRQQERRLNPTILDVMNKEVTKLLTAGIIYPISDSNWVSPFGLYNAPSTFQRCMLNIFSDLLEECMEVFMDDFTAQSWELPFELMCDASNLALGAVLGQRVRTSKLAHVIAYVSRTMDPAQMNYTTIEKKLLAIEFNLEIKDKKGVFRILRFGRSSIFAILHLEVATMDPLGRPEKYLNVDSIGPLFFKTRTNLSRLLNSVKKPEFP</sequence>
<gene>
    <name evidence="3" type="primary">pol</name>
    <name evidence="3" type="ORF">CR513_41565</name>
</gene>
<proteinExistence type="predicted"/>
<dbReference type="Proteomes" id="UP000257109">
    <property type="component" value="Unassembled WGS sequence"/>
</dbReference>
<feature type="non-terminal residue" evidence="3">
    <location>
        <position position="1"/>
    </location>
</feature>
<dbReference type="Pfam" id="PF17919">
    <property type="entry name" value="RT_RNaseH_2"/>
    <property type="match status" value="1"/>
</dbReference>
<dbReference type="Gene3D" id="3.10.10.10">
    <property type="entry name" value="HIV Type 1 Reverse Transcriptase, subunit A, domain 1"/>
    <property type="match status" value="1"/>
</dbReference>
<reference evidence="3" key="1">
    <citation type="submission" date="2018-05" db="EMBL/GenBank/DDBJ databases">
        <title>Draft genome of Mucuna pruriens seed.</title>
        <authorList>
            <person name="Nnadi N.E."/>
            <person name="Vos R."/>
            <person name="Hasami M.H."/>
            <person name="Devisetty U.K."/>
            <person name="Aguiy J.C."/>
        </authorList>
    </citation>
    <scope>NUCLEOTIDE SEQUENCE [LARGE SCALE GENOMIC DNA]</scope>
    <source>
        <strain evidence="3">JCA_2017</strain>
    </source>
</reference>
<dbReference type="AlphaFoldDB" id="A0A371FIQ0"/>
<evidence type="ECO:0000313" key="4">
    <source>
        <dbReference type="Proteomes" id="UP000257109"/>
    </source>
</evidence>